<feature type="transmembrane region" description="Helical" evidence="3">
    <location>
        <begin position="5"/>
        <end position="22"/>
    </location>
</feature>
<keyword evidence="1" id="KW-0328">Glycosyltransferase</keyword>
<evidence type="ECO:0000256" key="1">
    <source>
        <dbReference type="ARBA" id="ARBA00022676"/>
    </source>
</evidence>
<evidence type="ECO:0000313" key="6">
    <source>
        <dbReference type="Proteomes" id="UP000732298"/>
    </source>
</evidence>
<dbReference type="PANTHER" id="PTHR43630">
    <property type="entry name" value="POLY-BETA-1,6-N-ACETYL-D-GLUCOSAMINE SYNTHASE"/>
    <property type="match status" value="1"/>
</dbReference>
<dbReference type="InterPro" id="IPR029044">
    <property type="entry name" value="Nucleotide-diphossugar_trans"/>
</dbReference>
<evidence type="ECO:0000256" key="2">
    <source>
        <dbReference type="ARBA" id="ARBA00022679"/>
    </source>
</evidence>
<dbReference type="InterPro" id="IPR001173">
    <property type="entry name" value="Glyco_trans_2-like"/>
</dbReference>
<dbReference type="PANTHER" id="PTHR43630:SF1">
    <property type="entry name" value="POLY-BETA-1,6-N-ACETYL-D-GLUCOSAMINE SYNTHASE"/>
    <property type="match status" value="1"/>
</dbReference>
<name>A0A8T3YLF4_9ARCH</name>
<dbReference type="AlphaFoldDB" id="A0A8T3YLF4"/>
<feature type="domain" description="Glycosyltransferase 2-like" evidence="4">
    <location>
        <begin position="67"/>
        <end position="230"/>
    </location>
</feature>
<reference evidence="5" key="1">
    <citation type="submission" date="2020-07" db="EMBL/GenBank/DDBJ databases">
        <title>Huge and variable diversity of episymbiotic CPR bacteria and DPANN archaea in groundwater ecosystems.</title>
        <authorList>
            <person name="He C.Y."/>
            <person name="Keren R."/>
            <person name="Whittaker M."/>
            <person name="Farag I.F."/>
            <person name="Doudna J."/>
            <person name="Cate J.H.D."/>
            <person name="Banfield J.F."/>
        </authorList>
    </citation>
    <scope>NUCLEOTIDE SEQUENCE</scope>
    <source>
        <strain evidence="5">NC_groundwater_1296_Ag_S-0.2um_52_80</strain>
    </source>
</reference>
<dbReference type="Pfam" id="PF00535">
    <property type="entry name" value="Glycos_transf_2"/>
    <property type="match status" value="1"/>
</dbReference>
<dbReference type="EMBL" id="JACQPB010000039">
    <property type="protein sequence ID" value="MBI4210622.1"/>
    <property type="molecule type" value="Genomic_DNA"/>
</dbReference>
<keyword evidence="2" id="KW-0808">Transferase</keyword>
<accession>A0A8T3YLF4</accession>
<evidence type="ECO:0000256" key="3">
    <source>
        <dbReference type="SAM" id="Phobius"/>
    </source>
</evidence>
<protein>
    <submittedName>
        <fullName evidence="5">Glycosyltransferase family 2 protein</fullName>
    </submittedName>
</protein>
<feature type="transmembrane region" description="Helical" evidence="3">
    <location>
        <begin position="364"/>
        <end position="382"/>
    </location>
</feature>
<evidence type="ECO:0000313" key="5">
    <source>
        <dbReference type="EMBL" id="MBI4210622.1"/>
    </source>
</evidence>
<feature type="transmembrane region" description="Helical" evidence="3">
    <location>
        <begin position="310"/>
        <end position="330"/>
    </location>
</feature>
<proteinExistence type="predicted"/>
<feature type="transmembrane region" description="Helical" evidence="3">
    <location>
        <begin position="394"/>
        <end position="417"/>
    </location>
</feature>
<dbReference type="GO" id="GO:0016757">
    <property type="term" value="F:glycosyltransferase activity"/>
    <property type="evidence" value="ECO:0007669"/>
    <property type="project" value="UniProtKB-KW"/>
</dbReference>
<comment type="caution">
    <text evidence="5">The sequence shown here is derived from an EMBL/GenBank/DDBJ whole genome shotgun (WGS) entry which is preliminary data.</text>
</comment>
<evidence type="ECO:0000259" key="4">
    <source>
        <dbReference type="Pfam" id="PF00535"/>
    </source>
</evidence>
<dbReference type="Proteomes" id="UP000732298">
    <property type="component" value="Unassembled WGS sequence"/>
</dbReference>
<sequence length="427" mass="48213">MRVRLRTFAVFLLVFGLIYMLVKMISVYWVIVFFNIVLVFINAVFLFAYFDFRSKPKPTISEWPRVSIVIPNYNGAKALAACVDAAKSLEYPLAKQIIVVDDGSTDDSKAILSRIKGIEVISKARNGGKAAALNSGIRLAKGDIVATIDSDTFPDRDCLMKMVPHFGEGVGAVTGLVRASNPDGFIGKIQEIEYLVAFGFFQSVLSEINGVFVTPGPMSVFRRAVLEDIGGFDEENITEDMEIALRLQKRHYRIVAAPDAHIYTEVPTTIRHLFRQRTRWYRGKFANTAKYRELLFNPDYGEFGMFSFPFSLIIEAIAILVLVVTVAANVENVMNYFGFFVSWVGINGSFFGLLPTFAGVNSSIYFYGLTILMYSMLVYISHKFVDEDISVFKIPQIIFFLFIYGLFISAVYFTSFFKEINASHYTW</sequence>
<organism evidence="5 6">
    <name type="scientific">Candidatus Iainarchaeum sp</name>
    <dbReference type="NCBI Taxonomy" id="3101447"/>
    <lineage>
        <taxon>Archaea</taxon>
        <taxon>Candidatus Iainarchaeota</taxon>
        <taxon>Candidatus Iainarchaeia</taxon>
        <taxon>Candidatus Iainarchaeales</taxon>
        <taxon>Candidatus Iainarchaeaceae</taxon>
        <taxon>Candidatus Iainarchaeum</taxon>
    </lineage>
</organism>
<dbReference type="Gene3D" id="3.90.550.10">
    <property type="entry name" value="Spore Coat Polysaccharide Biosynthesis Protein SpsA, Chain A"/>
    <property type="match status" value="1"/>
</dbReference>
<keyword evidence="3" id="KW-1133">Transmembrane helix</keyword>
<dbReference type="SUPFAM" id="SSF53448">
    <property type="entry name" value="Nucleotide-diphospho-sugar transferases"/>
    <property type="match status" value="1"/>
</dbReference>
<gene>
    <name evidence="5" type="ORF">HY544_03905</name>
</gene>
<feature type="transmembrane region" description="Helical" evidence="3">
    <location>
        <begin position="336"/>
        <end position="357"/>
    </location>
</feature>
<keyword evidence="3" id="KW-0812">Transmembrane</keyword>
<dbReference type="CDD" id="cd06423">
    <property type="entry name" value="CESA_like"/>
    <property type="match status" value="1"/>
</dbReference>
<keyword evidence="3" id="KW-0472">Membrane</keyword>
<feature type="transmembrane region" description="Helical" evidence="3">
    <location>
        <begin position="28"/>
        <end position="50"/>
    </location>
</feature>